<feature type="domain" description="AMP-dependent synthetase/ligase" evidence="4">
    <location>
        <begin position="178"/>
        <end position="224"/>
    </location>
</feature>
<evidence type="ECO:0000313" key="6">
    <source>
        <dbReference type="WBParaSite" id="ALUE_0001869501-mRNA-1"/>
    </source>
</evidence>
<dbReference type="Gene3D" id="3.40.50.12780">
    <property type="entry name" value="N-terminal domain of ligase-like"/>
    <property type="match status" value="2"/>
</dbReference>
<dbReference type="Proteomes" id="UP000036681">
    <property type="component" value="Unplaced"/>
</dbReference>
<sequence>LLFGLYCYILIIQKFLHTFFKANFQQYYRKKITIFRGILRTDSFFDKYVFKKIRDQVGGRIKLMTLGSAPTAPDVLAFARAAFGCIIIEGYGQTECVAACTSGVEADYEPGHVGIPISCNAVKLVDVPELNYYAKDQVGEICIRGNNVFKGYYKNEEATKETLDANGWLHSGDIGQADYEPGHVGIPISCNAVKLVDVPELNYYAKDQVGEICIRGNNVFKGYYKNEEATKETLDENGWLHSGDIGRWTENGTLKIIDRKKHIFKLQQGEYIAPEKIENVYAHSPYVAQSFVYGESLKTCLVGIIVPDEELISSRRELDGATFDELCLNPIVKKLIFDDLIEVGKKQGLYSFEQVKDIYVTSERFTMENDLLTPTLKNKRPNLKRYFGTQIRQMYSNLK</sequence>
<evidence type="ECO:0000259" key="4">
    <source>
        <dbReference type="Pfam" id="PF00501"/>
    </source>
</evidence>
<accession>A0A0M3IJ93</accession>
<dbReference type="SUPFAM" id="SSF56801">
    <property type="entry name" value="Acetyl-CoA synthetase-like"/>
    <property type="match status" value="2"/>
</dbReference>
<feature type="domain" description="AMP-dependent synthetase/ligase" evidence="4">
    <location>
        <begin position="34"/>
        <end position="153"/>
    </location>
</feature>
<dbReference type="GO" id="GO:0004467">
    <property type="term" value="F:long-chain fatty acid-CoA ligase activity"/>
    <property type="evidence" value="ECO:0007669"/>
    <property type="project" value="UniProtKB-EC"/>
</dbReference>
<dbReference type="InterPro" id="IPR000873">
    <property type="entry name" value="AMP-dep_synth/lig_dom"/>
</dbReference>
<keyword evidence="1" id="KW-0436">Ligase</keyword>
<organism evidence="5 6">
    <name type="scientific">Ascaris lumbricoides</name>
    <name type="common">Giant roundworm</name>
    <dbReference type="NCBI Taxonomy" id="6252"/>
    <lineage>
        <taxon>Eukaryota</taxon>
        <taxon>Metazoa</taxon>
        <taxon>Ecdysozoa</taxon>
        <taxon>Nematoda</taxon>
        <taxon>Chromadorea</taxon>
        <taxon>Rhabditida</taxon>
        <taxon>Spirurina</taxon>
        <taxon>Ascaridomorpha</taxon>
        <taxon>Ascaridoidea</taxon>
        <taxon>Ascarididae</taxon>
        <taxon>Ascaris</taxon>
    </lineage>
</organism>
<dbReference type="PANTHER" id="PTHR43272">
    <property type="entry name" value="LONG-CHAIN-FATTY-ACID--COA LIGASE"/>
    <property type="match status" value="1"/>
</dbReference>
<dbReference type="InterPro" id="IPR042099">
    <property type="entry name" value="ANL_N_sf"/>
</dbReference>
<reference evidence="6" key="1">
    <citation type="submission" date="2017-02" db="UniProtKB">
        <authorList>
            <consortium name="WormBaseParasite"/>
        </authorList>
    </citation>
    <scope>IDENTIFICATION</scope>
</reference>
<keyword evidence="2" id="KW-0443">Lipid metabolism</keyword>
<dbReference type="GO" id="GO:0016020">
    <property type="term" value="C:membrane"/>
    <property type="evidence" value="ECO:0007669"/>
    <property type="project" value="TreeGrafter"/>
</dbReference>
<dbReference type="EC" id="6.2.1.3" evidence="3"/>
<name>A0A0M3IJ93_ASCLU</name>
<dbReference type="GO" id="GO:0005783">
    <property type="term" value="C:endoplasmic reticulum"/>
    <property type="evidence" value="ECO:0007669"/>
    <property type="project" value="TreeGrafter"/>
</dbReference>
<evidence type="ECO:0000256" key="2">
    <source>
        <dbReference type="ARBA" id="ARBA00022832"/>
    </source>
</evidence>
<proteinExistence type="predicted"/>
<keyword evidence="2" id="KW-0276">Fatty acid metabolism</keyword>
<dbReference type="PANTHER" id="PTHR43272:SF107">
    <property type="entry name" value="LONG-CHAIN-FATTY-ACID--COA LIGASE 5"/>
    <property type="match status" value="1"/>
</dbReference>
<protein>
    <recommendedName>
        <fullName evidence="3">long-chain-fatty-acid--CoA ligase</fullName>
        <ecNumber evidence="3">6.2.1.3</ecNumber>
    </recommendedName>
</protein>
<evidence type="ECO:0000313" key="5">
    <source>
        <dbReference type="Proteomes" id="UP000036681"/>
    </source>
</evidence>
<dbReference type="Pfam" id="PF00501">
    <property type="entry name" value="AMP-binding"/>
    <property type="match status" value="2"/>
</dbReference>
<evidence type="ECO:0000256" key="1">
    <source>
        <dbReference type="ARBA" id="ARBA00022598"/>
    </source>
</evidence>
<evidence type="ECO:0000256" key="3">
    <source>
        <dbReference type="ARBA" id="ARBA00026121"/>
    </source>
</evidence>
<dbReference type="WBParaSite" id="ALUE_0001869501-mRNA-1">
    <property type="protein sequence ID" value="ALUE_0001869501-mRNA-1"/>
    <property type="gene ID" value="ALUE_0001869501"/>
</dbReference>
<keyword evidence="5" id="KW-1185">Reference proteome</keyword>
<dbReference type="AlphaFoldDB" id="A0A0M3IJ93"/>